<dbReference type="GO" id="GO:0070475">
    <property type="term" value="P:rRNA base methylation"/>
    <property type="evidence" value="ECO:0007669"/>
    <property type="project" value="InterPro"/>
</dbReference>
<dbReference type="GO" id="GO:0070037">
    <property type="term" value="F:rRNA (pseudouridine) methyltransferase activity"/>
    <property type="evidence" value="ECO:0007669"/>
    <property type="project" value="InterPro"/>
</dbReference>
<dbReference type="InterPro" id="IPR029028">
    <property type="entry name" value="Alpha/beta_knot_MTases"/>
</dbReference>
<name>A0AAD3T050_NEPGR</name>
<dbReference type="Gene3D" id="3.40.1280.10">
    <property type="match status" value="1"/>
</dbReference>
<comment type="similarity">
    <text evidence="2">Belongs to the class IV-like SAM-binding methyltransferase superfamily. RNA methyltransferase NEP1 family.</text>
</comment>
<evidence type="ECO:0000313" key="12">
    <source>
        <dbReference type="EMBL" id="GMH20194.1"/>
    </source>
</evidence>
<evidence type="ECO:0000256" key="8">
    <source>
        <dbReference type="ARBA" id="ARBA00022730"/>
    </source>
</evidence>
<keyword evidence="7" id="KW-0949">S-adenosyl-L-methionine</keyword>
<keyword evidence="3" id="KW-0690">Ribosome biogenesis</keyword>
<sequence length="388" mass="43052">MTRQYAVRGTKRKKIEENYNRGESEQLAEVAATETSRSMMPGVDEDEKIAESVVKDLPGFPISPIDQRNKTGVTFVLEKASLEVGKVGKNYQILSSEDHANFLRKNNKNPADYRPDIVYHALLMILDSPINKAGRLQAVYVRTEKGVLFEVKPCVRIPRTYKRFAGIMLQLLQKLSITAVGKREKLMRVIKNPVTQYLPPNSHRIGFSYSSDKLVNIQDYVAAIEDGVNFVFVVGAMAHGKIDKEFTDDYISISSYPLSAAWCIGKICEAMAKKWKVLSPASSPLKINATCPLSIDTSRTACTLLLLPDYREGFNNGGAFNNGATHLQESIHSSFDLSIQTGRVDAKQNTLLAWSTGIRMRQMMNGGTINSESGCSSSLMGRGLRQLS</sequence>
<comment type="caution">
    <text evidence="12">The sequence shown here is derived from an EMBL/GenBank/DDBJ whole genome shotgun (WGS) entry which is preliminary data.</text>
</comment>
<evidence type="ECO:0000256" key="2">
    <source>
        <dbReference type="ARBA" id="ARBA00008115"/>
    </source>
</evidence>
<reference evidence="12" key="1">
    <citation type="submission" date="2023-05" db="EMBL/GenBank/DDBJ databases">
        <title>Nepenthes gracilis genome sequencing.</title>
        <authorList>
            <person name="Fukushima K."/>
        </authorList>
    </citation>
    <scope>NUCLEOTIDE SEQUENCE</scope>
    <source>
        <strain evidence="12">SING2019-196</strain>
    </source>
</reference>
<keyword evidence="13" id="KW-1185">Reference proteome</keyword>
<evidence type="ECO:0000256" key="10">
    <source>
        <dbReference type="ARBA" id="ARBA00023242"/>
    </source>
</evidence>
<evidence type="ECO:0000256" key="11">
    <source>
        <dbReference type="SAM" id="MobiDB-lite"/>
    </source>
</evidence>
<keyword evidence="10" id="KW-0539">Nucleus</keyword>
<evidence type="ECO:0000256" key="4">
    <source>
        <dbReference type="ARBA" id="ARBA00022552"/>
    </source>
</evidence>
<evidence type="ECO:0000256" key="5">
    <source>
        <dbReference type="ARBA" id="ARBA00022603"/>
    </source>
</evidence>
<feature type="region of interest" description="Disordered" evidence="11">
    <location>
        <begin position="369"/>
        <end position="388"/>
    </location>
</feature>
<dbReference type="SUPFAM" id="SSF75217">
    <property type="entry name" value="alpha/beta knot"/>
    <property type="match status" value="1"/>
</dbReference>
<feature type="compositionally biased region" description="Polar residues" evidence="11">
    <location>
        <begin position="369"/>
        <end position="379"/>
    </location>
</feature>
<protein>
    <recommendedName>
        <fullName evidence="14">Ribosomal RNA small subunit methyltransferase NEP1</fullName>
    </recommendedName>
</protein>
<feature type="region of interest" description="Disordered" evidence="11">
    <location>
        <begin position="16"/>
        <end position="39"/>
    </location>
</feature>
<evidence type="ECO:0000256" key="9">
    <source>
        <dbReference type="ARBA" id="ARBA00022884"/>
    </source>
</evidence>
<evidence type="ECO:0008006" key="14">
    <source>
        <dbReference type="Google" id="ProtNLM"/>
    </source>
</evidence>
<keyword evidence="4" id="KW-0698">rRNA processing</keyword>
<keyword evidence="8" id="KW-0699">rRNA-binding</keyword>
<evidence type="ECO:0000256" key="7">
    <source>
        <dbReference type="ARBA" id="ARBA00022691"/>
    </source>
</evidence>
<evidence type="ECO:0000256" key="1">
    <source>
        <dbReference type="ARBA" id="ARBA00004604"/>
    </source>
</evidence>
<dbReference type="CDD" id="cd18088">
    <property type="entry name" value="Nep1-like"/>
    <property type="match status" value="1"/>
</dbReference>
<keyword evidence="5" id="KW-0489">Methyltransferase</keyword>
<proteinExistence type="inferred from homology"/>
<dbReference type="InterPro" id="IPR029026">
    <property type="entry name" value="tRNA_m1G_MTases_N"/>
</dbReference>
<keyword evidence="6" id="KW-0808">Transferase</keyword>
<dbReference type="PANTHER" id="PTHR12636:SF5">
    <property type="entry name" value="RIBOSOMAL RNA SMALL SUBUNIT METHYLTRANSFERASE NEP1"/>
    <property type="match status" value="1"/>
</dbReference>
<dbReference type="FunFam" id="3.40.1280.10:FF:000003">
    <property type="entry name" value="Ribosomal RNA small subunit methyltransferase"/>
    <property type="match status" value="1"/>
</dbReference>
<dbReference type="AlphaFoldDB" id="A0AAD3T050"/>
<dbReference type="Proteomes" id="UP001279734">
    <property type="component" value="Unassembled WGS sequence"/>
</dbReference>
<dbReference type="GO" id="GO:0032040">
    <property type="term" value="C:small-subunit processome"/>
    <property type="evidence" value="ECO:0007669"/>
    <property type="project" value="TreeGrafter"/>
</dbReference>
<gene>
    <name evidence="12" type="ORF">Nepgr_022035</name>
</gene>
<evidence type="ECO:0000313" key="13">
    <source>
        <dbReference type="Proteomes" id="UP001279734"/>
    </source>
</evidence>
<evidence type="ECO:0000256" key="6">
    <source>
        <dbReference type="ARBA" id="ARBA00022679"/>
    </source>
</evidence>
<dbReference type="Pfam" id="PF03587">
    <property type="entry name" value="EMG1"/>
    <property type="match status" value="1"/>
</dbReference>
<evidence type="ECO:0000256" key="3">
    <source>
        <dbReference type="ARBA" id="ARBA00022517"/>
    </source>
</evidence>
<dbReference type="InterPro" id="IPR005304">
    <property type="entry name" value="Rbsml_bgen_MeTrfase_EMG1/NEP1"/>
</dbReference>
<dbReference type="PANTHER" id="PTHR12636">
    <property type="entry name" value="NEP1/MRA1"/>
    <property type="match status" value="1"/>
</dbReference>
<dbReference type="EMBL" id="BSYO01000021">
    <property type="protein sequence ID" value="GMH20194.1"/>
    <property type="molecule type" value="Genomic_DNA"/>
</dbReference>
<accession>A0AAD3T050</accession>
<organism evidence="12 13">
    <name type="scientific">Nepenthes gracilis</name>
    <name type="common">Slender pitcher plant</name>
    <dbReference type="NCBI Taxonomy" id="150966"/>
    <lineage>
        <taxon>Eukaryota</taxon>
        <taxon>Viridiplantae</taxon>
        <taxon>Streptophyta</taxon>
        <taxon>Embryophyta</taxon>
        <taxon>Tracheophyta</taxon>
        <taxon>Spermatophyta</taxon>
        <taxon>Magnoliopsida</taxon>
        <taxon>eudicotyledons</taxon>
        <taxon>Gunneridae</taxon>
        <taxon>Pentapetalae</taxon>
        <taxon>Caryophyllales</taxon>
        <taxon>Nepenthaceae</taxon>
        <taxon>Nepenthes</taxon>
    </lineage>
</organism>
<keyword evidence="9" id="KW-0694">RNA-binding</keyword>
<comment type="subcellular location">
    <subcellularLocation>
        <location evidence="1">Nucleus</location>
        <location evidence="1">Nucleolus</location>
    </subcellularLocation>
</comment>
<dbReference type="GO" id="GO:0019843">
    <property type="term" value="F:rRNA binding"/>
    <property type="evidence" value="ECO:0007669"/>
    <property type="project" value="UniProtKB-KW"/>
</dbReference>